<reference evidence="4 5" key="1">
    <citation type="journal article" date="2015" name="Nature">
        <title>rRNA introns, odd ribosomes, and small enigmatic genomes across a large radiation of phyla.</title>
        <authorList>
            <person name="Brown C.T."/>
            <person name="Hug L.A."/>
            <person name="Thomas B.C."/>
            <person name="Sharon I."/>
            <person name="Castelle C.J."/>
            <person name="Singh A."/>
            <person name="Wilkins M.J."/>
            <person name="Williams K.H."/>
            <person name="Banfield J.F."/>
        </authorList>
    </citation>
    <scope>NUCLEOTIDE SEQUENCE [LARGE SCALE GENOMIC DNA]</scope>
</reference>
<dbReference type="InterPro" id="IPR051159">
    <property type="entry name" value="Hexapeptide_acetyltransf"/>
</dbReference>
<dbReference type="SUPFAM" id="SSF51161">
    <property type="entry name" value="Trimeric LpxA-like enzymes"/>
    <property type="match status" value="1"/>
</dbReference>
<proteinExistence type="inferred from homology"/>
<dbReference type="Proteomes" id="UP000034852">
    <property type="component" value="Unassembled WGS sequence"/>
</dbReference>
<feature type="transmembrane region" description="Helical" evidence="3">
    <location>
        <begin position="12"/>
        <end position="29"/>
    </location>
</feature>
<evidence type="ECO:0000256" key="3">
    <source>
        <dbReference type="SAM" id="Phobius"/>
    </source>
</evidence>
<keyword evidence="2 4" id="KW-0808">Transferase</keyword>
<dbReference type="AlphaFoldDB" id="A0A0G0K500"/>
<dbReference type="EMBL" id="LBTH01000017">
    <property type="protein sequence ID" value="KKQ35706.1"/>
    <property type="molecule type" value="Genomic_DNA"/>
</dbReference>
<dbReference type="Gene3D" id="2.160.10.10">
    <property type="entry name" value="Hexapeptide repeat proteins"/>
    <property type="match status" value="1"/>
</dbReference>
<accession>A0A0G0K500</accession>
<evidence type="ECO:0000256" key="2">
    <source>
        <dbReference type="ARBA" id="ARBA00022679"/>
    </source>
</evidence>
<keyword evidence="3" id="KW-0472">Membrane</keyword>
<dbReference type="PANTHER" id="PTHR23416:SF23">
    <property type="entry name" value="ACETYLTRANSFERASE C18B11.09C-RELATED"/>
    <property type="match status" value="1"/>
</dbReference>
<dbReference type="InterPro" id="IPR011004">
    <property type="entry name" value="Trimer_LpxA-like_sf"/>
</dbReference>
<comment type="caution">
    <text evidence="4">The sequence shown here is derived from an EMBL/GenBank/DDBJ whole genome shotgun (WGS) entry which is preliminary data.</text>
</comment>
<gene>
    <name evidence="4" type="ORF">US52_C0017G0003</name>
</gene>
<evidence type="ECO:0000256" key="1">
    <source>
        <dbReference type="ARBA" id="ARBA00007274"/>
    </source>
</evidence>
<dbReference type="PANTHER" id="PTHR23416">
    <property type="entry name" value="SIALIC ACID SYNTHASE-RELATED"/>
    <property type="match status" value="1"/>
</dbReference>
<organism evidence="4 5">
    <name type="scientific">candidate division WS6 bacterium GW2011_GWA2_37_6</name>
    <dbReference type="NCBI Taxonomy" id="1619087"/>
    <lineage>
        <taxon>Bacteria</taxon>
        <taxon>Candidatus Dojkabacteria</taxon>
    </lineage>
</organism>
<sequence>MQKLFYKVDFVMQKFITSIIFSMPPFSLLKKFFYLLRFRTNNLHIGYDVVITNFSKPNKNCGLKVLGDCYINNNCLIDICGGITIGHNAAISTDVVIETHDHLFEGISLLDGKVKFSHLEIGAESWIGHAAIITSNVHKIGKGAIIGAGAVVTKDVGDFEIVGGVPAKFIRNRKKF</sequence>
<dbReference type="GO" id="GO:0008374">
    <property type="term" value="F:O-acyltransferase activity"/>
    <property type="evidence" value="ECO:0007669"/>
    <property type="project" value="TreeGrafter"/>
</dbReference>
<keyword evidence="3" id="KW-1133">Transmembrane helix</keyword>
<dbReference type="CDD" id="cd04647">
    <property type="entry name" value="LbH_MAT_like"/>
    <property type="match status" value="1"/>
</dbReference>
<evidence type="ECO:0000313" key="5">
    <source>
        <dbReference type="Proteomes" id="UP000034852"/>
    </source>
</evidence>
<comment type="similarity">
    <text evidence="1">Belongs to the transferase hexapeptide repeat family.</text>
</comment>
<keyword evidence="3" id="KW-0812">Transmembrane</keyword>
<name>A0A0G0K500_9BACT</name>
<protein>
    <submittedName>
        <fullName evidence="4">Galactoside O-acetyltransferase</fullName>
    </submittedName>
</protein>
<evidence type="ECO:0000313" key="4">
    <source>
        <dbReference type="EMBL" id="KKQ35706.1"/>
    </source>
</evidence>